<dbReference type="EMBL" id="JACHDZ010000003">
    <property type="protein sequence ID" value="MBB5344380.1"/>
    <property type="molecule type" value="Genomic_DNA"/>
</dbReference>
<dbReference type="AlphaFoldDB" id="A0A7W8J883"/>
<accession>A0A7W8J883</accession>
<comment type="caution">
    <text evidence="1">The sequence shown here is derived from an EMBL/GenBank/DDBJ whole genome shotgun (WGS) entry which is preliminary data.</text>
</comment>
<evidence type="ECO:0000313" key="1">
    <source>
        <dbReference type="EMBL" id="MBB5344380.1"/>
    </source>
</evidence>
<protein>
    <submittedName>
        <fullName evidence="1">Uncharacterized protein</fullName>
    </submittedName>
</protein>
<sequence length="33" mass="3830">MKGSNLVSDVLLILRKFHRKTVHLAENRPTQRA</sequence>
<gene>
    <name evidence="1" type="ORF">HDF10_002359</name>
</gene>
<organism evidence="1 2">
    <name type="scientific">Tunturiibacter lichenicola</name>
    <dbReference type="NCBI Taxonomy" id="2051959"/>
    <lineage>
        <taxon>Bacteria</taxon>
        <taxon>Pseudomonadati</taxon>
        <taxon>Acidobacteriota</taxon>
        <taxon>Terriglobia</taxon>
        <taxon>Terriglobales</taxon>
        <taxon>Acidobacteriaceae</taxon>
        <taxon>Tunturiibacter</taxon>
    </lineage>
</organism>
<name>A0A7W8J883_9BACT</name>
<reference evidence="1 2" key="1">
    <citation type="submission" date="2020-08" db="EMBL/GenBank/DDBJ databases">
        <title>Genomic Encyclopedia of Type Strains, Phase IV (KMG-V): Genome sequencing to study the core and pangenomes of soil and plant-associated prokaryotes.</title>
        <authorList>
            <person name="Whitman W."/>
        </authorList>
    </citation>
    <scope>NUCLEOTIDE SEQUENCE [LARGE SCALE GENOMIC DNA]</scope>
    <source>
        <strain evidence="1 2">M8US30</strain>
    </source>
</reference>
<evidence type="ECO:0000313" key="2">
    <source>
        <dbReference type="Proteomes" id="UP000569092"/>
    </source>
</evidence>
<proteinExistence type="predicted"/>
<dbReference type="Proteomes" id="UP000569092">
    <property type="component" value="Unassembled WGS sequence"/>
</dbReference>